<dbReference type="Proteomes" id="UP001164746">
    <property type="component" value="Chromosome 7"/>
</dbReference>
<dbReference type="CDD" id="cd00229">
    <property type="entry name" value="SGNH_hydrolase"/>
    <property type="match status" value="1"/>
</dbReference>
<dbReference type="InterPro" id="IPR005135">
    <property type="entry name" value="Endo/exonuclease/phosphatase"/>
</dbReference>
<keyword evidence="7" id="KW-0460">Magnesium</keyword>
<keyword evidence="5" id="KW-0479">Metal-binding</keyword>
<evidence type="ECO:0000256" key="8">
    <source>
        <dbReference type="PROSITE-ProRule" id="PRU00047"/>
    </source>
</evidence>
<dbReference type="Gene3D" id="4.10.60.10">
    <property type="entry name" value="Zinc finger, CCHC-type"/>
    <property type="match status" value="1"/>
</dbReference>
<comment type="cofactor">
    <cofactor evidence="2">
        <name>Mg(2+)</name>
        <dbReference type="ChEBI" id="CHEBI:18420"/>
    </cofactor>
</comment>
<evidence type="ECO:0000256" key="7">
    <source>
        <dbReference type="ARBA" id="ARBA00022842"/>
    </source>
</evidence>
<comment type="catalytic activity">
    <reaction evidence="1">
        <text>Exonucleolytic cleavage in the 3'- to 5'-direction to yield nucleoside 5'-phosphates.</text>
        <dbReference type="EC" id="3.1.11.2"/>
    </reaction>
</comment>
<keyword evidence="8" id="KW-0862">Zinc</keyword>
<feature type="compositionally biased region" description="Polar residues" evidence="9">
    <location>
        <begin position="273"/>
        <end position="300"/>
    </location>
</feature>
<proteinExistence type="inferred from homology"/>
<evidence type="ECO:0000256" key="6">
    <source>
        <dbReference type="ARBA" id="ARBA00022801"/>
    </source>
</evidence>
<dbReference type="InterPro" id="IPR036691">
    <property type="entry name" value="Endo/exonu/phosph_ase_sf"/>
</dbReference>
<dbReference type="EC" id="3.1.11.2" evidence="4"/>
<keyword evidence="12" id="KW-1185">Reference proteome</keyword>
<dbReference type="PROSITE" id="PS50158">
    <property type="entry name" value="ZF_CCHC"/>
    <property type="match status" value="1"/>
</dbReference>
<dbReference type="SMART" id="SM00343">
    <property type="entry name" value="ZnF_C2HC"/>
    <property type="match status" value="3"/>
</dbReference>
<dbReference type="InterPro" id="IPR001878">
    <property type="entry name" value="Znf_CCHC"/>
</dbReference>
<evidence type="ECO:0000313" key="12">
    <source>
        <dbReference type="Proteomes" id="UP001164746"/>
    </source>
</evidence>
<gene>
    <name evidence="11" type="ORF">MAR_035831</name>
</gene>
<name>A0ABY7ELQ5_MYAAR</name>
<dbReference type="PANTHER" id="PTHR22748">
    <property type="entry name" value="AP ENDONUCLEASE"/>
    <property type="match status" value="1"/>
</dbReference>
<evidence type="ECO:0000256" key="1">
    <source>
        <dbReference type="ARBA" id="ARBA00000493"/>
    </source>
</evidence>
<dbReference type="Gene3D" id="3.40.50.1110">
    <property type="entry name" value="SGNH hydrolase"/>
    <property type="match status" value="1"/>
</dbReference>
<evidence type="ECO:0000313" key="11">
    <source>
        <dbReference type="EMBL" id="WAR10755.1"/>
    </source>
</evidence>
<dbReference type="EMBL" id="CP111018">
    <property type="protein sequence ID" value="WAR10755.1"/>
    <property type="molecule type" value="Genomic_DNA"/>
</dbReference>
<dbReference type="CDD" id="cd09076">
    <property type="entry name" value="L1-EN"/>
    <property type="match status" value="1"/>
</dbReference>
<feature type="compositionally biased region" description="Low complexity" evidence="9">
    <location>
        <begin position="241"/>
        <end position="251"/>
    </location>
</feature>
<evidence type="ECO:0000256" key="5">
    <source>
        <dbReference type="ARBA" id="ARBA00022723"/>
    </source>
</evidence>
<organism evidence="11 12">
    <name type="scientific">Mya arenaria</name>
    <name type="common">Soft-shell clam</name>
    <dbReference type="NCBI Taxonomy" id="6604"/>
    <lineage>
        <taxon>Eukaryota</taxon>
        <taxon>Metazoa</taxon>
        <taxon>Spiralia</taxon>
        <taxon>Lophotrochozoa</taxon>
        <taxon>Mollusca</taxon>
        <taxon>Bivalvia</taxon>
        <taxon>Autobranchia</taxon>
        <taxon>Heteroconchia</taxon>
        <taxon>Euheterodonta</taxon>
        <taxon>Imparidentia</taxon>
        <taxon>Neoheterodontei</taxon>
        <taxon>Myida</taxon>
        <taxon>Myoidea</taxon>
        <taxon>Myidae</taxon>
        <taxon>Mya</taxon>
    </lineage>
</organism>
<dbReference type="PANTHER" id="PTHR22748:SF26">
    <property type="entry name" value="ENDONUCLEASE_EXONUCLEASE_PHOSPHATASE DOMAIN-CONTAINING PROTEIN"/>
    <property type="match status" value="1"/>
</dbReference>
<evidence type="ECO:0000256" key="3">
    <source>
        <dbReference type="ARBA" id="ARBA00007092"/>
    </source>
</evidence>
<dbReference type="Pfam" id="PF03372">
    <property type="entry name" value="Exo_endo_phos"/>
    <property type="match status" value="1"/>
</dbReference>
<evidence type="ECO:0000256" key="2">
    <source>
        <dbReference type="ARBA" id="ARBA00001946"/>
    </source>
</evidence>
<keyword evidence="8" id="KW-0863">Zinc-finger</keyword>
<dbReference type="SUPFAM" id="SSF56219">
    <property type="entry name" value="DNase I-like"/>
    <property type="match status" value="1"/>
</dbReference>
<reference evidence="11" key="1">
    <citation type="submission" date="2022-11" db="EMBL/GenBank/DDBJ databases">
        <title>Centuries of genome instability and evolution in soft-shell clam transmissible cancer (bioRxiv).</title>
        <authorList>
            <person name="Hart S.F.M."/>
            <person name="Yonemitsu M.A."/>
            <person name="Giersch R.M."/>
            <person name="Beal B.F."/>
            <person name="Arriagada G."/>
            <person name="Davis B.W."/>
            <person name="Ostrander E.A."/>
            <person name="Goff S.P."/>
            <person name="Metzger M.J."/>
        </authorList>
    </citation>
    <scope>NUCLEOTIDE SEQUENCE</scope>
    <source>
        <strain evidence="11">MELC-2E11</strain>
        <tissue evidence="11">Siphon/mantle</tissue>
    </source>
</reference>
<feature type="region of interest" description="Disordered" evidence="9">
    <location>
        <begin position="241"/>
        <end position="300"/>
    </location>
</feature>
<evidence type="ECO:0000259" key="10">
    <source>
        <dbReference type="PROSITE" id="PS50158"/>
    </source>
</evidence>
<sequence>MADLLTRPLSVKFSTNNLRGISHNDVLAGLEKTLNRNEIKSIQIKQKECIITLTSTEVKNKLILGTTNIKNRLISIHDVENLITSVTVKDSPYEMPDSMITAHMSKYGDIVSGSVARGKIKGTNIDNGSRYLKIINCVPVLPLKDDIGQFTIRIFADNNRTPCRHCGDTSHPYFRCNNIPEKPDTQNISCWNCHGNHQRRECPRDVLCRFCGEEGHVQMKCPRELYGNYMADIIEGRDSLISENSDSSSEDVCTSAGHTGSINRGNRGWERPSTGNQNILPENSLPENSQRAEPGETGSQCSYTDLLTLPKLVIGDSNTCRLNIKDGNVLNLSKSGSKLDEIEGILNSSQAPSNVYSVAVHLGTNDLKHDKRDTVVKNAIDAHVSVKGRWPKASVGFSSIIPRLGKSSPIKRFNENAKFVNNAVLQHCISTRRYHYVDNDEIFQQNGKSLYDAKDPSGIHVNNVGAERLYDNLAAFLVDDMSDELDLATPRSKRLRSSLNVNGIRNKIKREKIFHYLKQKSYDIVYLQETHCANESEASLWAKSWEGNIIWNNGSSQSRVENSIYNDEHGRIISLRATLSEGSCYQLTNVYTPNAGNDRKCFFNKLKHSLGNNCNHIIGGDFNCTFDNSLDRKGAATVDVKADEGCQELKALCNKLNLEDVWRRRNQGTKCFTFIRNNAKSRIDFFLSSKSIDDEIEQCKIVPCIFTDHNTIEIKINTENVARGPGLWMFNTRLLNDTEYASLIKTFWSSWTHNKTSYASCSEWWEMSKIKIRAITLEYSQSKSRSKTNIKKLEQKLSELLSEDLTPEIIEKISNIKQLIADYYDSKLEAHKLRSKANLIQHNEKSSDFVFSLEKQRGKNKLWHHIKTDSGAIKYGIVSILEEQTKYYKKLLNSEGTDSKSFSNEF</sequence>
<evidence type="ECO:0000256" key="4">
    <source>
        <dbReference type="ARBA" id="ARBA00012115"/>
    </source>
</evidence>
<evidence type="ECO:0000256" key="9">
    <source>
        <dbReference type="SAM" id="MobiDB-lite"/>
    </source>
</evidence>
<accession>A0ABY7ELQ5</accession>
<dbReference type="SUPFAM" id="SSF57756">
    <property type="entry name" value="Retrovirus zinc finger-like domains"/>
    <property type="match status" value="1"/>
</dbReference>
<dbReference type="SUPFAM" id="SSF52266">
    <property type="entry name" value="SGNH hydrolase"/>
    <property type="match status" value="1"/>
</dbReference>
<comment type="similarity">
    <text evidence="3">Belongs to the DNA repair enzymes AP/ExoA family.</text>
</comment>
<keyword evidence="6" id="KW-0378">Hydrolase</keyword>
<dbReference type="Gene3D" id="3.60.10.10">
    <property type="entry name" value="Endonuclease/exonuclease/phosphatase"/>
    <property type="match status" value="1"/>
</dbReference>
<protein>
    <recommendedName>
        <fullName evidence="4">exodeoxyribonuclease III</fullName>
        <ecNumber evidence="4">3.1.11.2</ecNumber>
    </recommendedName>
</protein>
<dbReference type="InterPro" id="IPR036514">
    <property type="entry name" value="SGNH_hydro_sf"/>
</dbReference>
<feature type="domain" description="CCHC-type" evidence="10">
    <location>
        <begin position="208"/>
        <end position="223"/>
    </location>
</feature>
<dbReference type="InterPro" id="IPR036875">
    <property type="entry name" value="Znf_CCHC_sf"/>
</dbReference>
<dbReference type="InterPro" id="IPR004808">
    <property type="entry name" value="AP_endonuc_1"/>
</dbReference>